<feature type="region of interest" description="Disordered" evidence="1">
    <location>
        <begin position="142"/>
        <end position="166"/>
    </location>
</feature>
<evidence type="ECO:0000313" key="2">
    <source>
        <dbReference type="EMBL" id="CAB1461085.1"/>
    </source>
</evidence>
<evidence type="ECO:0000256" key="1">
    <source>
        <dbReference type="SAM" id="MobiDB-lite"/>
    </source>
</evidence>
<proteinExistence type="predicted"/>
<keyword evidence="3" id="KW-1185">Reference proteome</keyword>
<organism evidence="2 3">
    <name type="scientific">Pleuronectes platessa</name>
    <name type="common">European plaice</name>
    <dbReference type="NCBI Taxonomy" id="8262"/>
    <lineage>
        <taxon>Eukaryota</taxon>
        <taxon>Metazoa</taxon>
        <taxon>Chordata</taxon>
        <taxon>Craniata</taxon>
        <taxon>Vertebrata</taxon>
        <taxon>Euteleostomi</taxon>
        <taxon>Actinopterygii</taxon>
        <taxon>Neopterygii</taxon>
        <taxon>Teleostei</taxon>
        <taxon>Neoteleostei</taxon>
        <taxon>Acanthomorphata</taxon>
        <taxon>Carangaria</taxon>
        <taxon>Pleuronectiformes</taxon>
        <taxon>Pleuronectoidei</taxon>
        <taxon>Pleuronectidae</taxon>
        <taxon>Pleuronectes</taxon>
    </lineage>
</organism>
<evidence type="ECO:0000313" key="3">
    <source>
        <dbReference type="Proteomes" id="UP001153269"/>
    </source>
</evidence>
<accession>A0A9N7ZE58</accession>
<dbReference type="Proteomes" id="UP001153269">
    <property type="component" value="Unassembled WGS sequence"/>
</dbReference>
<dbReference type="AlphaFoldDB" id="A0A9N7ZE58"/>
<name>A0A9N7ZE58_PLEPL</name>
<sequence length="166" mass="18197">MINNGGECFKSKPDLNPSEDMTRVAPSPHCKNPFGFEPAGLTRAFQCRVICCAQFPPDSDTAQIVTLCFQGLFAPAVKIQHLWHLSRVRNPIEELTGKRRKLAVGICSGSRRGKEKLGSEESRFECKESPLEGGWLHAARCRREPSEGGGGGQDGESVLSEPEKLD</sequence>
<dbReference type="EMBL" id="CADEAL010004508">
    <property type="protein sequence ID" value="CAB1461085.1"/>
    <property type="molecule type" value="Genomic_DNA"/>
</dbReference>
<reference evidence="2" key="1">
    <citation type="submission" date="2020-03" db="EMBL/GenBank/DDBJ databases">
        <authorList>
            <person name="Weist P."/>
        </authorList>
    </citation>
    <scope>NUCLEOTIDE SEQUENCE</scope>
</reference>
<protein>
    <submittedName>
        <fullName evidence="2">Uncharacterized protein</fullName>
    </submittedName>
</protein>
<gene>
    <name evidence="2" type="ORF">PLEPLA_LOCUS48960</name>
</gene>
<comment type="caution">
    <text evidence="2">The sequence shown here is derived from an EMBL/GenBank/DDBJ whole genome shotgun (WGS) entry which is preliminary data.</text>
</comment>